<dbReference type="EMBL" id="CP040428">
    <property type="protein sequence ID" value="QCT18480.1"/>
    <property type="molecule type" value="Genomic_DNA"/>
</dbReference>
<evidence type="ECO:0000313" key="1">
    <source>
        <dbReference type="EMBL" id="QCT18480.1"/>
    </source>
</evidence>
<sequence>MTEKYIDLLITDRDFTLNAGSEPVLCNNRVSIGQDIVHAIIESGLATRLVAERSPTMRADVITQLVLLVEEDERIIPGTVKITEESPVKLWVEAETWDFGRVSLGADV</sequence>
<reference evidence="1 2" key="1">
    <citation type="submission" date="2019-05" db="EMBL/GenBank/DDBJ databases">
        <title>Complete genome sequence of Izhakiella calystegiae KSNA2, an endophyte isolated from beach morning glory (Calystegia soldanella).</title>
        <authorList>
            <person name="Jiang L."/>
            <person name="Jeong J.C."/>
            <person name="Kim C.Y."/>
            <person name="Kim D.H."/>
            <person name="Kim S.W."/>
            <person name="Lee j."/>
        </authorList>
    </citation>
    <scope>NUCLEOTIDE SEQUENCE [LARGE SCALE GENOMIC DNA]</scope>
    <source>
        <strain evidence="1 2">KSNA2</strain>
    </source>
</reference>
<protein>
    <submittedName>
        <fullName evidence="1">DUF2590 family protein</fullName>
    </submittedName>
</protein>
<dbReference type="Pfam" id="PF10761">
    <property type="entry name" value="DUF2590"/>
    <property type="match status" value="1"/>
</dbReference>
<dbReference type="Proteomes" id="UP000302163">
    <property type="component" value="Chromosome"/>
</dbReference>
<evidence type="ECO:0000313" key="2">
    <source>
        <dbReference type="Proteomes" id="UP000302163"/>
    </source>
</evidence>
<name>A0A4P8YDD6_9ENTR</name>
<keyword evidence="2" id="KW-1185">Reference proteome</keyword>
<gene>
    <name evidence="1" type="ORF">FEM41_01905</name>
</gene>
<dbReference type="InterPro" id="IPR019697">
    <property type="entry name" value="Phage_HP1_Orf28"/>
</dbReference>
<dbReference type="KEGG" id="izh:FEM41_01905"/>
<accession>A0A4P8YDD6</accession>
<proteinExistence type="predicted"/>
<dbReference type="RefSeq" id="WP_138093899.1">
    <property type="nucleotide sequence ID" value="NZ_CP040428.1"/>
</dbReference>
<dbReference type="AlphaFoldDB" id="A0A4P8YDD6"/>
<organism evidence="1 2">
    <name type="scientific">Jejubacter calystegiae</name>
    <dbReference type="NCBI Taxonomy" id="2579935"/>
    <lineage>
        <taxon>Bacteria</taxon>
        <taxon>Pseudomonadati</taxon>
        <taxon>Pseudomonadota</taxon>
        <taxon>Gammaproteobacteria</taxon>
        <taxon>Enterobacterales</taxon>
        <taxon>Enterobacteriaceae</taxon>
        <taxon>Jejubacter</taxon>
    </lineage>
</organism>
<dbReference type="OrthoDB" id="6893744at2"/>